<dbReference type="RefSeq" id="WP_272945542.1">
    <property type="nucleotide sequence ID" value="NZ_CCAE010000010.1"/>
</dbReference>
<organism evidence="2 3">
    <name type="scientific">Hydrogenophaga intermedia</name>
    <dbReference type="NCBI Taxonomy" id="65786"/>
    <lineage>
        <taxon>Bacteria</taxon>
        <taxon>Pseudomonadati</taxon>
        <taxon>Pseudomonadota</taxon>
        <taxon>Betaproteobacteria</taxon>
        <taxon>Burkholderiales</taxon>
        <taxon>Comamonadaceae</taxon>
        <taxon>Hydrogenophaga</taxon>
    </lineage>
</organism>
<dbReference type="Pfam" id="PF03837">
    <property type="entry name" value="RecT"/>
    <property type="match status" value="1"/>
</dbReference>
<feature type="compositionally biased region" description="Low complexity" evidence="1">
    <location>
        <begin position="307"/>
        <end position="317"/>
    </location>
</feature>
<proteinExistence type="predicted"/>
<protein>
    <submittedName>
        <fullName evidence="2">RecT protein</fullName>
    </submittedName>
</protein>
<dbReference type="EMBL" id="CCAE010000010">
    <property type="protein sequence ID" value="CDN87376.1"/>
    <property type="molecule type" value="Genomic_DNA"/>
</dbReference>
<feature type="region of interest" description="Disordered" evidence="1">
    <location>
        <begin position="274"/>
        <end position="317"/>
    </location>
</feature>
<reference evidence="3" key="1">
    <citation type="submission" date="2014-02" db="EMBL/GenBank/DDBJ databases">
        <authorList>
            <person name="Gan H."/>
        </authorList>
    </citation>
    <scope>NUCLEOTIDE SEQUENCE [LARGE SCALE GENOMIC DNA]</scope>
    <source>
        <strain evidence="3">S1</strain>
    </source>
</reference>
<dbReference type="GO" id="GO:0003677">
    <property type="term" value="F:DNA binding"/>
    <property type="evidence" value="ECO:0007669"/>
    <property type="project" value="InterPro"/>
</dbReference>
<dbReference type="AlphaFoldDB" id="A0A1L1PMV9"/>
<gene>
    <name evidence="2" type="ORF">BN948_01798</name>
</gene>
<reference evidence="3" key="2">
    <citation type="submission" date="2014-11" db="EMBL/GenBank/DDBJ databases">
        <title>Draft genome sequence of Hydrogenophaga intermedia S1.</title>
        <authorList>
            <person name="Gan H.M."/>
            <person name="Chew T.H."/>
            <person name="Stolz A."/>
        </authorList>
    </citation>
    <scope>NUCLEOTIDE SEQUENCE [LARGE SCALE GENOMIC DNA]</scope>
    <source>
        <strain evidence="3">S1</strain>
    </source>
</reference>
<dbReference type="InterPro" id="IPR018330">
    <property type="entry name" value="RecT_fam"/>
</dbReference>
<evidence type="ECO:0000313" key="3">
    <source>
        <dbReference type="Proteomes" id="UP000028878"/>
    </source>
</evidence>
<keyword evidence="3" id="KW-1185">Reference proteome</keyword>
<accession>A0A1L1PMV9</accession>
<dbReference type="GO" id="GO:0006259">
    <property type="term" value="P:DNA metabolic process"/>
    <property type="evidence" value="ECO:0007669"/>
    <property type="project" value="InterPro"/>
</dbReference>
<sequence>MNHTQTEAGALATAEHFSPPPVPSTVISSSALVLDNASMDKMLRVAEVMASGRSTIPKHLQGNVGDCMAVVMQAVQWNMNPYAVAQKTHLVNGTLGYEAQLVAAVINNSPLVRDRFNFEWFGDWTKVIGRFVEKESKRNPGEKYRAPGWVLADEKGLGVKVWATIKGEPAPRVLELLLSQAGVRNSTLWADDPKQQLAYLAQKRWARLHAPDVILGVYTPDELQESVPRDMGPAEVVSEWHPDLRAQAEEAAAKGAAAYGAFWKLLPRELQQKLAKTPEHDRFKDQAQAADRERTVDSPAPAPAPAPAAATTTNTSTGEITTTFAEVEAKLRAARTVDALAVALDWSNALAPEEQHRAGELLDLHDQLKAAMQKGGAK</sequence>
<evidence type="ECO:0000313" key="2">
    <source>
        <dbReference type="EMBL" id="CDN87376.1"/>
    </source>
</evidence>
<feature type="region of interest" description="Disordered" evidence="1">
    <location>
        <begin position="1"/>
        <end position="22"/>
    </location>
</feature>
<name>A0A1L1PMV9_HYDIT</name>
<dbReference type="Proteomes" id="UP000028878">
    <property type="component" value="Unassembled WGS sequence"/>
</dbReference>
<feature type="compositionally biased region" description="Basic and acidic residues" evidence="1">
    <location>
        <begin position="274"/>
        <end position="296"/>
    </location>
</feature>
<evidence type="ECO:0000256" key="1">
    <source>
        <dbReference type="SAM" id="MobiDB-lite"/>
    </source>
</evidence>